<accession>A0A841CM46</accession>
<name>A0A841CM46_9PSEU</name>
<protein>
    <submittedName>
        <fullName evidence="2">Uncharacterized protein</fullName>
    </submittedName>
</protein>
<dbReference type="EMBL" id="JACHJN010000008">
    <property type="protein sequence ID" value="MBB5958651.1"/>
    <property type="molecule type" value="Genomic_DNA"/>
</dbReference>
<sequence>MTLYAYDETGRALIAVWETGIGRSACTVAEVGRTVDQDDVMRLVAALSTLSRLAWRTYTHPASAADSMEPNSEGWRRQGERDAFADVLPAISKPNLPEGGLLEESYVLVEEAAHRVGRALHRIDDPALVDRVVDEVGRELAAVEQAELGDLSGRARQAVQLTRADASPLQVAAADDLLRERPLGSSGLLQEVDPTAAAVAAAHWLQAAAEVAGEVAECRPEMVVIEADNIEALAVRTPTLVLERLQAGESPRKVVTDLVAAAMTAAEGVLADPGGLVEEIAQARAKAERFAPGDAELLAELMPRITPLDPMRPARDLLEDLLDGIRGCWLLYREHAGFDSEDLDDFGDGEEADEQADEHGAEQADEADEEFFDAVRAEAAAHHDRLV</sequence>
<keyword evidence="3" id="KW-1185">Reference proteome</keyword>
<dbReference type="RefSeq" id="WP_184694772.1">
    <property type="nucleotide sequence ID" value="NZ_JACHJN010000008.1"/>
</dbReference>
<proteinExistence type="predicted"/>
<evidence type="ECO:0000313" key="3">
    <source>
        <dbReference type="Proteomes" id="UP000547510"/>
    </source>
</evidence>
<organism evidence="2 3">
    <name type="scientific">Saccharothrix tamanrassetensis</name>
    <dbReference type="NCBI Taxonomy" id="1051531"/>
    <lineage>
        <taxon>Bacteria</taxon>
        <taxon>Bacillati</taxon>
        <taxon>Actinomycetota</taxon>
        <taxon>Actinomycetes</taxon>
        <taxon>Pseudonocardiales</taxon>
        <taxon>Pseudonocardiaceae</taxon>
        <taxon>Saccharothrix</taxon>
    </lineage>
</organism>
<gene>
    <name evidence="2" type="ORF">FHS29_005259</name>
</gene>
<feature type="region of interest" description="Disordered" evidence="1">
    <location>
        <begin position="341"/>
        <end position="374"/>
    </location>
</feature>
<dbReference type="AlphaFoldDB" id="A0A841CM46"/>
<dbReference type="Proteomes" id="UP000547510">
    <property type="component" value="Unassembled WGS sequence"/>
</dbReference>
<feature type="compositionally biased region" description="Acidic residues" evidence="1">
    <location>
        <begin position="363"/>
        <end position="372"/>
    </location>
</feature>
<evidence type="ECO:0000256" key="1">
    <source>
        <dbReference type="SAM" id="MobiDB-lite"/>
    </source>
</evidence>
<reference evidence="2 3" key="1">
    <citation type="submission" date="2020-08" db="EMBL/GenBank/DDBJ databases">
        <title>Genomic Encyclopedia of Type Strains, Phase III (KMG-III): the genomes of soil and plant-associated and newly described type strains.</title>
        <authorList>
            <person name="Whitman W."/>
        </authorList>
    </citation>
    <scope>NUCLEOTIDE SEQUENCE [LARGE SCALE GENOMIC DNA]</scope>
    <source>
        <strain evidence="2 3">CECT 8640</strain>
    </source>
</reference>
<comment type="caution">
    <text evidence="2">The sequence shown here is derived from an EMBL/GenBank/DDBJ whole genome shotgun (WGS) entry which is preliminary data.</text>
</comment>
<feature type="compositionally biased region" description="Acidic residues" evidence="1">
    <location>
        <begin position="341"/>
        <end position="356"/>
    </location>
</feature>
<evidence type="ECO:0000313" key="2">
    <source>
        <dbReference type="EMBL" id="MBB5958651.1"/>
    </source>
</evidence>